<protein>
    <submittedName>
        <fullName evidence="7">MFS transporter</fullName>
    </submittedName>
</protein>
<dbReference type="PANTHER" id="PTHR23521:SF3">
    <property type="entry name" value="MFS TRANSPORTER"/>
    <property type="match status" value="1"/>
</dbReference>
<feature type="compositionally biased region" description="Basic and acidic residues" evidence="4">
    <location>
        <begin position="404"/>
        <end position="417"/>
    </location>
</feature>
<dbReference type="PANTHER" id="PTHR23521">
    <property type="entry name" value="TRANSPORTER MFS SUPERFAMILY"/>
    <property type="match status" value="1"/>
</dbReference>
<name>A0A918XWD2_9PROT</name>
<evidence type="ECO:0000313" key="8">
    <source>
        <dbReference type="Proteomes" id="UP000630353"/>
    </source>
</evidence>
<evidence type="ECO:0000256" key="2">
    <source>
        <dbReference type="ARBA" id="ARBA00022989"/>
    </source>
</evidence>
<feature type="transmembrane region" description="Helical" evidence="5">
    <location>
        <begin position="355"/>
        <end position="373"/>
    </location>
</feature>
<evidence type="ECO:0000313" key="7">
    <source>
        <dbReference type="EMBL" id="GHD59539.1"/>
    </source>
</evidence>
<feature type="transmembrane region" description="Helical" evidence="5">
    <location>
        <begin position="131"/>
        <end position="150"/>
    </location>
</feature>
<feature type="transmembrane region" description="Helical" evidence="5">
    <location>
        <begin position="290"/>
        <end position="309"/>
    </location>
</feature>
<proteinExistence type="predicted"/>
<evidence type="ECO:0000256" key="4">
    <source>
        <dbReference type="SAM" id="MobiDB-lite"/>
    </source>
</evidence>
<keyword evidence="2 5" id="KW-1133">Transmembrane helix</keyword>
<dbReference type="InterPro" id="IPR036259">
    <property type="entry name" value="MFS_trans_sf"/>
</dbReference>
<keyword evidence="1 5" id="KW-0812">Transmembrane</keyword>
<dbReference type="AlphaFoldDB" id="A0A918XWD2"/>
<dbReference type="GO" id="GO:0022857">
    <property type="term" value="F:transmembrane transporter activity"/>
    <property type="evidence" value="ECO:0007669"/>
    <property type="project" value="InterPro"/>
</dbReference>
<reference evidence="7" key="2">
    <citation type="submission" date="2020-09" db="EMBL/GenBank/DDBJ databases">
        <authorList>
            <person name="Sun Q."/>
            <person name="Kim S."/>
        </authorList>
    </citation>
    <scope>NUCLEOTIDE SEQUENCE</scope>
    <source>
        <strain evidence="7">KCTC 42651</strain>
    </source>
</reference>
<feature type="transmembrane region" description="Helical" evidence="5">
    <location>
        <begin position="42"/>
        <end position="61"/>
    </location>
</feature>
<gene>
    <name evidence="7" type="ORF">GCM10017083_43880</name>
</gene>
<feature type="compositionally biased region" description="Low complexity" evidence="4">
    <location>
        <begin position="423"/>
        <end position="442"/>
    </location>
</feature>
<feature type="compositionally biased region" description="Basic and acidic residues" evidence="4">
    <location>
        <begin position="444"/>
        <end position="458"/>
    </location>
</feature>
<evidence type="ECO:0000259" key="6">
    <source>
        <dbReference type="PROSITE" id="PS50850"/>
    </source>
</evidence>
<sequence length="458" mass="47368">MMKVVAPVGALLASVALLLMGNGLQGTLLPLRAEIEAFSPVSIGVMGSAYFLGFALGCLYGPVVVGRVGHIRTFTAAAALASTVALAHAMITEPWAWWPLRALTGFAFAILYMVIESWLNERATNETRGTVMSIYTVINLTVIMAGQMLLTLYDPGSFPPFALASILVSLAALPVALTTALAPAPLQSTKVRFARLYRISPVGFIGAFTVGLGNGAFWSLAPLFATSGGLDVNGVATFMSLVVLGGAIGQYPLGKLSDRTDRRRVILLAAGGVVLTGALLPTVAGLFAPGLYVGAFLFGLTAMPVYSLSVAHMNDFVEPDGFVEASSGMLMVYALGAIAGPVIASWATGVAETDLLFPYISLVYLGFSGFVVLRMRARASPTSEEKTDFVATPGTSPALGALDPRSDAEATDGHVGDTEGSVAGESAPDAPAAPESAGSGESADAERGMVSRPPPDRT</sequence>
<evidence type="ECO:0000256" key="3">
    <source>
        <dbReference type="ARBA" id="ARBA00023136"/>
    </source>
</evidence>
<feature type="transmembrane region" description="Helical" evidence="5">
    <location>
        <begin position="330"/>
        <end position="349"/>
    </location>
</feature>
<evidence type="ECO:0000256" key="1">
    <source>
        <dbReference type="ARBA" id="ARBA00022692"/>
    </source>
</evidence>
<feature type="domain" description="Major facilitator superfamily (MFS) profile" evidence="6">
    <location>
        <begin position="199"/>
        <end position="458"/>
    </location>
</feature>
<accession>A0A918XWD2</accession>
<feature type="transmembrane region" description="Helical" evidence="5">
    <location>
        <begin position="73"/>
        <end position="91"/>
    </location>
</feature>
<organism evidence="7 8">
    <name type="scientific">Thalassobaculum fulvum</name>
    <dbReference type="NCBI Taxonomy" id="1633335"/>
    <lineage>
        <taxon>Bacteria</taxon>
        <taxon>Pseudomonadati</taxon>
        <taxon>Pseudomonadota</taxon>
        <taxon>Alphaproteobacteria</taxon>
        <taxon>Rhodospirillales</taxon>
        <taxon>Thalassobaculaceae</taxon>
        <taxon>Thalassobaculum</taxon>
    </lineage>
</organism>
<dbReference type="EMBL" id="BMZS01000011">
    <property type="protein sequence ID" value="GHD59539.1"/>
    <property type="molecule type" value="Genomic_DNA"/>
</dbReference>
<dbReference type="InterPro" id="IPR011701">
    <property type="entry name" value="MFS"/>
</dbReference>
<evidence type="ECO:0000256" key="5">
    <source>
        <dbReference type="SAM" id="Phobius"/>
    </source>
</evidence>
<dbReference type="SUPFAM" id="SSF103473">
    <property type="entry name" value="MFS general substrate transporter"/>
    <property type="match status" value="1"/>
</dbReference>
<dbReference type="PROSITE" id="PS50850">
    <property type="entry name" value="MFS"/>
    <property type="match status" value="1"/>
</dbReference>
<dbReference type="RefSeq" id="WP_189993680.1">
    <property type="nucleotide sequence ID" value="NZ_BMZS01000011.1"/>
</dbReference>
<feature type="transmembrane region" description="Helical" evidence="5">
    <location>
        <begin position="196"/>
        <end position="220"/>
    </location>
</feature>
<dbReference type="Proteomes" id="UP000630353">
    <property type="component" value="Unassembled WGS sequence"/>
</dbReference>
<feature type="transmembrane region" description="Helical" evidence="5">
    <location>
        <begin position="97"/>
        <end position="119"/>
    </location>
</feature>
<dbReference type="Pfam" id="PF07690">
    <property type="entry name" value="MFS_1"/>
    <property type="match status" value="2"/>
</dbReference>
<keyword evidence="3 5" id="KW-0472">Membrane</keyword>
<comment type="caution">
    <text evidence="7">The sequence shown here is derived from an EMBL/GenBank/DDBJ whole genome shotgun (WGS) entry which is preliminary data.</text>
</comment>
<dbReference type="CDD" id="cd17477">
    <property type="entry name" value="MFS_YcaD_like"/>
    <property type="match status" value="1"/>
</dbReference>
<feature type="transmembrane region" description="Helical" evidence="5">
    <location>
        <begin position="265"/>
        <end position="284"/>
    </location>
</feature>
<dbReference type="GO" id="GO:0005886">
    <property type="term" value="C:plasma membrane"/>
    <property type="evidence" value="ECO:0007669"/>
    <property type="project" value="TreeGrafter"/>
</dbReference>
<reference evidence="7" key="1">
    <citation type="journal article" date="2014" name="Int. J. Syst. Evol. Microbiol.">
        <title>Complete genome sequence of Corynebacterium casei LMG S-19264T (=DSM 44701T), isolated from a smear-ripened cheese.</title>
        <authorList>
            <consortium name="US DOE Joint Genome Institute (JGI-PGF)"/>
            <person name="Walter F."/>
            <person name="Albersmeier A."/>
            <person name="Kalinowski J."/>
            <person name="Ruckert C."/>
        </authorList>
    </citation>
    <scope>NUCLEOTIDE SEQUENCE</scope>
    <source>
        <strain evidence="7">KCTC 42651</strain>
    </source>
</reference>
<dbReference type="InterPro" id="IPR020846">
    <property type="entry name" value="MFS_dom"/>
</dbReference>
<feature type="region of interest" description="Disordered" evidence="4">
    <location>
        <begin position="383"/>
        <end position="458"/>
    </location>
</feature>
<dbReference type="Gene3D" id="1.20.1250.20">
    <property type="entry name" value="MFS general substrate transporter like domains"/>
    <property type="match status" value="2"/>
</dbReference>
<dbReference type="InterPro" id="IPR047200">
    <property type="entry name" value="MFS_YcaD-like"/>
</dbReference>
<feature type="transmembrane region" description="Helical" evidence="5">
    <location>
        <begin position="162"/>
        <end position="184"/>
    </location>
</feature>
<feature type="transmembrane region" description="Helical" evidence="5">
    <location>
        <begin position="232"/>
        <end position="253"/>
    </location>
</feature>
<keyword evidence="8" id="KW-1185">Reference proteome</keyword>